<dbReference type="EMBL" id="AP019376">
    <property type="protein sequence ID" value="BBH88223.1"/>
    <property type="molecule type" value="Genomic_DNA"/>
</dbReference>
<feature type="compositionally biased region" description="Low complexity" evidence="1">
    <location>
        <begin position="354"/>
        <end position="365"/>
    </location>
</feature>
<feature type="region of interest" description="Disordered" evidence="1">
    <location>
        <begin position="127"/>
        <end position="161"/>
    </location>
</feature>
<accession>A0A455SIE6</accession>
<keyword evidence="2" id="KW-1133">Transmembrane helix</keyword>
<keyword evidence="2" id="KW-0472">Membrane</keyword>
<feature type="transmembrane region" description="Helical" evidence="2">
    <location>
        <begin position="372"/>
        <end position="395"/>
    </location>
</feature>
<evidence type="ECO:0000313" key="3">
    <source>
        <dbReference type="EMBL" id="BBH88223.1"/>
    </source>
</evidence>
<feature type="region of interest" description="Disordered" evidence="1">
    <location>
        <begin position="178"/>
        <end position="236"/>
    </location>
</feature>
<feature type="region of interest" description="Disordered" evidence="1">
    <location>
        <begin position="767"/>
        <end position="792"/>
    </location>
</feature>
<feature type="compositionally biased region" description="Basic and acidic residues" evidence="1">
    <location>
        <begin position="136"/>
        <end position="145"/>
    </location>
</feature>
<proteinExistence type="predicted"/>
<evidence type="ECO:0000256" key="2">
    <source>
        <dbReference type="SAM" id="Phobius"/>
    </source>
</evidence>
<sequence>MRQGNGSEILGPNDPRSQTIGVIHVAPNDERRSILMAILTQEKLQRKQIVLILPHQNRGFQRPVDYDELKAMRKKIKANMVFVAPSGSPAANFLRHRNFPVYSSLEGYVQSLDDELAESEQRKGWFPLFNKGNGGAKEKQAKPQDQDPSASPQQSARPHVVGGTAAVGGALLGAGAANAMQKRGPGDDADDVDFFNEDSPLEPPSPEQVDAQQGYLPKTPHGIDDDEGGETAPLNEENEIVRASGVASTRSEPDVAPDDELSIIDLQPKRKAKETIKLNQPDEVELHPLPPRRASGKIGADANRNGRSGKLPTGALIGAGAGVAAAEGLARKSASQSKPLPRTSGKMPAINAASTGFPGSTRRTTTTKRSGWPWLILIAVLLLALIGGCVGVSYANPSLFSSVQQAFTGAQPGATISITPDSRIVENKYIVVGVEKNPPPDTLQIPVRRLNTSAESRKINVTASGHTKTPGRTATGTLTFQNGSFTNSYTVGTNTPIPAGDLQVFLKVPAVIPAASGDGFGEVTVPAYVSEPGAKGNISAYTISGACCASSGNVRVMNTSAFTGGQDPVDYHFLTQDDVDKAINSVKNETSSKAQNDLKTKLQAGEQIVGNPQCQVQPNVDQPVGDEGRDIREATVSVKASCSAWVMKPQDLKQLVSKRLQEQAGSASDLGPGYKLIGDITTKTQIKAIQPLRMEVTAQGLWAFEITEQMKDAWAKAIAGKPVNEAKAYLEKQKGIAKGKVSIEMNGDKLPTELGLIGFSIQSVPGLKGNDGVPSGQPTVTDGDGEGQPGNG</sequence>
<feature type="region of interest" description="Disordered" evidence="1">
    <location>
        <begin position="243"/>
        <end position="262"/>
    </location>
</feature>
<evidence type="ECO:0008006" key="4">
    <source>
        <dbReference type="Google" id="ProtNLM"/>
    </source>
</evidence>
<feature type="region of interest" description="Disordered" evidence="1">
    <location>
        <begin position="332"/>
        <end position="365"/>
    </location>
</feature>
<feature type="compositionally biased region" description="Acidic residues" evidence="1">
    <location>
        <begin position="187"/>
        <end position="200"/>
    </location>
</feature>
<reference evidence="3" key="1">
    <citation type="submission" date="2018-12" db="EMBL/GenBank/DDBJ databases">
        <title>Novel natural products biosynthetic potential of the class Ktedonobacteria.</title>
        <authorList>
            <person name="Zheng Y."/>
            <person name="Saitou A."/>
            <person name="Wang C.M."/>
            <person name="Toyoda A."/>
            <person name="Minakuchi Y."/>
            <person name="Sekiguchi Y."/>
            <person name="Ueda K."/>
            <person name="Takano H."/>
            <person name="Sakai Y."/>
            <person name="Yokota A."/>
            <person name="Yabe S."/>
        </authorList>
    </citation>
    <scope>NUCLEOTIDE SEQUENCE</scope>
    <source>
        <strain evidence="3">COM3</strain>
    </source>
</reference>
<feature type="region of interest" description="Disordered" evidence="1">
    <location>
        <begin position="285"/>
        <end position="307"/>
    </location>
</feature>
<organism evidence="3">
    <name type="scientific">Thermosporothrix sp. COM3</name>
    <dbReference type="NCBI Taxonomy" id="2490863"/>
    <lineage>
        <taxon>Bacteria</taxon>
        <taxon>Bacillati</taxon>
        <taxon>Chloroflexota</taxon>
        <taxon>Ktedonobacteria</taxon>
        <taxon>Ktedonobacterales</taxon>
        <taxon>Thermosporotrichaceae</taxon>
        <taxon>Thermosporothrix</taxon>
    </lineage>
</organism>
<protein>
    <recommendedName>
        <fullName evidence="4">Baseplate protein J-like domain-containing protein</fullName>
    </recommendedName>
</protein>
<gene>
    <name evidence="3" type="ORF">KTC_29740</name>
</gene>
<dbReference type="AlphaFoldDB" id="A0A455SIE6"/>
<name>A0A455SIE6_9CHLR</name>
<feature type="compositionally biased region" description="Low complexity" evidence="1">
    <location>
        <begin position="146"/>
        <end position="161"/>
    </location>
</feature>
<evidence type="ECO:0000256" key="1">
    <source>
        <dbReference type="SAM" id="MobiDB-lite"/>
    </source>
</evidence>
<keyword evidence="2" id="KW-0812">Transmembrane</keyword>